<dbReference type="KEGG" id="aplc:110983872"/>
<dbReference type="PROSITE" id="PS00028">
    <property type="entry name" value="ZINC_FINGER_C2H2_1"/>
    <property type="match status" value="1"/>
</dbReference>
<organism evidence="2 3">
    <name type="scientific">Acanthaster planci</name>
    <name type="common">Crown-of-thorns starfish</name>
    <dbReference type="NCBI Taxonomy" id="133434"/>
    <lineage>
        <taxon>Eukaryota</taxon>
        <taxon>Metazoa</taxon>
        <taxon>Echinodermata</taxon>
        <taxon>Eleutherozoa</taxon>
        <taxon>Asterozoa</taxon>
        <taxon>Asteroidea</taxon>
        <taxon>Valvatacea</taxon>
        <taxon>Valvatida</taxon>
        <taxon>Acanthasteridae</taxon>
        <taxon>Acanthaster</taxon>
    </lineage>
</organism>
<reference evidence="3" key="1">
    <citation type="submission" date="2025-08" db="UniProtKB">
        <authorList>
            <consortium name="RefSeq"/>
        </authorList>
    </citation>
    <scope>IDENTIFICATION</scope>
</reference>
<sequence length="217" mass="24631">MPKVSSAKKFRKKAKLEEALRGASDHSSSCMCETILPKALATKPHCGWYDLIDFDPSVEEQSFLLEKPLTDWTQVAHGKAVEARTVLSEFRAFVSDQSLLGFWTGLIIWQRDSAGYVHCPFPCCDMRLSGTSAVHTLLQRHWRYQHARPYLCNICGSSYATDGALKVHFFRTRHNEDGRSRGKKPKGAGRQGFSVHRREAIVRYILKAERLMDESGQ</sequence>
<accession>A0A8B7Z0R4</accession>
<dbReference type="Gene3D" id="3.30.160.60">
    <property type="entry name" value="Classic Zinc Finger"/>
    <property type="match status" value="1"/>
</dbReference>
<dbReference type="AlphaFoldDB" id="A0A8B7Z0R4"/>
<dbReference type="Proteomes" id="UP000694845">
    <property type="component" value="Unplaced"/>
</dbReference>
<gene>
    <name evidence="3" type="primary">LOC110983872</name>
</gene>
<dbReference type="GeneID" id="110983872"/>
<evidence type="ECO:0000313" key="2">
    <source>
        <dbReference type="Proteomes" id="UP000694845"/>
    </source>
</evidence>
<dbReference type="OrthoDB" id="10293852at2759"/>
<dbReference type="RefSeq" id="XP_022099194.1">
    <property type="nucleotide sequence ID" value="XM_022243502.1"/>
</dbReference>
<keyword evidence="2" id="KW-1185">Reference proteome</keyword>
<evidence type="ECO:0000259" key="1">
    <source>
        <dbReference type="PROSITE" id="PS00028"/>
    </source>
</evidence>
<dbReference type="OMA" id="FRTRHNE"/>
<name>A0A8B7Z0R4_ACAPL</name>
<proteinExistence type="predicted"/>
<protein>
    <submittedName>
        <fullName evidence="3">Uncharacterized protein LOC110983872</fullName>
    </submittedName>
</protein>
<evidence type="ECO:0000313" key="3">
    <source>
        <dbReference type="RefSeq" id="XP_022099194.1"/>
    </source>
</evidence>
<dbReference type="InterPro" id="IPR013087">
    <property type="entry name" value="Znf_C2H2_type"/>
</dbReference>
<feature type="domain" description="C2H2-type" evidence="1">
    <location>
        <begin position="152"/>
        <end position="174"/>
    </location>
</feature>